<feature type="region of interest" description="Disordered" evidence="1">
    <location>
        <begin position="70"/>
        <end position="91"/>
    </location>
</feature>
<accession>A0A9W8NPS4</accession>
<feature type="compositionally biased region" description="Basic and acidic residues" evidence="1">
    <location>
        <begin position="78"/>
        <end position="87"/>
    </location>
</feature>
<sequence>MFAKRNYMGEDAFQGEQSDHTSWKCLRGNARPSAAQQEEQTCIPLASGHLGSRGQNSRFHEVQRPVANTSSLESLPPHTHDEEHQHQLSDSTISPSELECLLRELGSLHNKVKIFRDGAALPEWVSLPPDQEDICRRYSQITLHEFEEALKDLESLATEVRIVTQLYRSLRERENAMALLSLPLGSQKVWQEYSLLPRVELERLLSLLESLTGDIRIIMHTKISMSARPPPPPSYEMICRNPFGSVSLAEYAVLLRDLEYPENEIQAALAYATSTASPMTIDNDGIE</sequence>
<proteinExistence type="predicted"/>
<protein>
    <submittedName>
        <fullName evidence="2">Uncharacterized protein</fullName>
    </submittedName>
</protein>
<evidence type="ECO:0000256" key="1">
    <source>
        <dbReference type="SAM" id="MobiDB-lite"/>
    </source>
</evidence>
<keyword evidence="3" id="KW-1185">Reference proteome</keyword>
<dbReference type="Proteomes" id="UP001148614">
    <property type="component" value="Unassembled WGS sequence"/>
</dbReference>
<evidence type="ECO:0000313" key="2">
    <source>
        <dbReference type="EMBL" id="KAJ3580547.1"/>
    </source>
</evidence>
<organism evidence="2 3">
    <name type="scientific">Xylaria arbuscula</name>
    <dbReference type="NCBI Taxonomy" id="114810"/>
    <lineage>
        <taxon>Eukaryota</taxon>
        <taxon>Fungi</taxon>
        <taxon>Dikarya</taxon>
        <taxon>Ascomycota</taxon>
        <taxon>Pezizomycotina</taxon>
        <taxon>Sordariomycetes</taxon>
        <taxon>Xylariomycetidae</taxon>
        <taxon>Xylariales</taxon>
        <taxon>Xylariaceae</taxon>
        <taxon>Xylaria</taxon>
    </lineage>
</organism>
<dbReference type="AlphaFoldDB" id="A0A9W8NPS4"/>
<comment type="caution">
    <text evidence="2">The sequence shown here is derived from an EMBL/GenBank/DDBJ whole genome shotgun (WGS) entry which is preliminary data.</text>
</comment>
<evidence type="ECO:0000313" key="3">
    <source>
        <dbReference type="Proteomes" id="UP001148614"/>
    </source>
</evidence>
<gene>
    <name evidence="2" type="ORF">NPX13_g3</name>
</gene>
<feature type="region of interest" description="Disordered" evidence="1">
    <location>
        <begin position="1"/>
        <end position="20"/>
    </location>
</feature>
<reference evidence="2" key="1">
    <citation type="submission" date="2022-07" db="EMBL/GenBank/DDBJ databases">
        <title>Genome Sequence of Xylaria arbuscula.</title>
        <authorList>
            <person name="Buettner E."/>
        </authorList>
    </citation>
    <scope>NUCLEOTIDE SEQUENCE</scope>
    <source>
        <strain evidence="2">VT107</strain>
    </source>
</reference>
<name>A0A9W8NPS4_9PEZI</name>
<dbReference type="EMBL" id="JANPWZ010000001">
    <property type="protein sequence ID" value="KAJ3580547.1"/>
    <property type="molecule type" value="Genomic_DNA"/>
</dbReference>